<accession>A0AAU7GGI2</accession>
<gene>
    <name evidence="2" type="ORF">AAME72_06015</name>
</gene>
<proteinExistence type="predicted"/>
<feature type="domain" description="DUF7882" evidence="1">
    <location>
        <begin position="1"/>
        <end position="95"/>
    </location>
</feature>
<dbReference type="EMBL" id="CP157390">
    <property type="protein sequence ID" value="XBM49415.1"/>
    <property type="molecule type" value="Genomic_DNA"/>
</dbReference>
<evidence type="ECO:0000313" key="2">
    <source>
        <dbReference type="EMBL" id="XBM49415.1"/>
    </source>
</evidence>
<protein>
    <submittedName>
        <fullName evidence="2">ATP-dependent DNA ligase</fullName>
    </submittedName>
</protein>
<dbReference type="InterPro" id="IPR057204">
    <property type="entry name" value="DUF7882"/>
</dbReference>
<dbReference type="Pfam" id="PF25355">
    <property type="entry name" value="DUF7882"/>
    <property type="match status" value="1"/>
</dbReference>
<keyword evidence="2" id="KW-0436">Ligase</keyword>
<name>A0AAU7GGI2_9MICO</name>
<dbReference type="AlphaFoldDB" id="A0AAU7GGI2"/>
<dbReference type="RefSeq" id="WP_348789333.1">
    <property type="nucleotide sequence ID" value="NZ_CP157390.1"/>
</dbReference>
<reference evidence="2" key="1">
    <citation type="submission" date="2024-05" db="EMBL/GenBank/DDBJ databases">
        <title>The Natural Products Discovery Center: Release of the First 8490 Sequenced Strains for Exploring Actinobacteria Biosynthetic Diversity.</title>
        <authorList>
            <person name="Kalkreuter E."/>
            <person name="Kautsar S.A."/>
            <person name="Yang D."/>
            <person name="Bader C.D."/>
            <person name="Teijaro C.N."/>
            <person name="Fluegel L."/>
            <person name="Davis C.M."/>
            <person name="Simpson J.R."/>
            <person name="Lauterbach L."/>
            <person name="Steele A.D."/>
            <person name="Gui C."/>
            <person name="Meng S."/>
            <person name="Li G."/>
            <person name="Viehrig K."/>
            <person name="Ye F."/>
            <person name="Su P."/>
            <person name="Kiefer A.F."/>
            <person name="Nichols A."/>
            <person name="Cepeda A.J."/>
            <person name="Yan W."/>
            <person name="Fan B."/>
            <person name="Jiang Y."/>
            <person name="Adhikari A."/>
            <person name="Zheng C.-J."/>
            <person name="Schuster L."/>
            <person name="Cowan T.M."/>
            <person name="Smanski M.J."/>
            <person name="Chevrette M.G."/>
            <person name="de Carvalho L.P.S."/>
            <person name="Shen B."/>
        </authorList>
    </citation>
    <scope>NUCLEOTIDE SEQUENCE</scope>
    <source>
        <strain evidence="2">NPDC080035</strain>
    </source>
</reference>
<evidence type="ECO:0000259" key="1">
    <source>
        <dbReference type="Pfam" id="PF25355"/>
    </source>
</evidence>
<organism evidence="2">
    <name type="scientific">Leifsonia sp. NPDC080035</name>
    <dbReference type="NCBI Taxonomy" id="3143936"/>
    <lineage>
        <taxon>Bacteria</taxon>
        <taxon>Bacillati</taxon>
        <taxon>Actinomycetota</taxon>
        <taxon>Actinomycetes</taxon>
        <taxon>Micrococcales</taxon>
        <taxon>Microbacteriaceae</taxon>
        <taxon>Leifsonia</taxon>
    </lineage>
</organism>
<dbReference type="GO" id="GO:0016874">
    <property type="term" value="F:ligase activity"/>
    <property type="evidence" value="ECO:0007669"/>
    <property type="project" value="UniProtKB-KW"/>
</dbReference>
<sequence>MGSLTYDSMVIEFEDRLLLHLQIVIVNKLRRRESFAMSWRDAAEVGDGRSTIWLDPSIPLYFKFSGSRVPAVDRDWVELLADSAGSSTGLVVVDEDGKPEVAGRCFGVAAAAPHLAPTVRG</sequence>